<feature type="region of interest" description="Disordered" evidence="1">
    <location>
        <begin position="103"/>
        <end position="137"/>
    </location>
</feature>
<protein>
    <submittedName>
        <fullName evidence="2">Aryl hydrocarbon receptor nuclear translocator-like protein 2</fullName>
    </submittedName>
</protein>
<evidence type="ECO:0000256" key="1">
    <source>
        <dbReference type="SAM" id="MobiDB-lite"/>
    </source>
</evidence>
<evidence type="ECO:0000313" key="2">
    <source>
        <dbReference type="EMBL" id="KAK0152317.1"/>
    </source>
</evidence>
<evidence type="ECO:0000313" key="3">
    <source>
        <dbReference type="Proteomes" id="UP001174136"/>
    </source>
</evidence>
<dbReference type="EMBL" id="JAOPHQ010001132">
    <property type="protein sequence ID" value="KAK0152317.1"/>
    <property type="molecule type" value="Genomic_DNA"/>
</dbReference>
<keyword evidence="3" id="KW-1185">Reference proteome</keyword>
<organism evidence="2 3">
    <name type="scientific">Merluccius polli</name>
    <name type="common">Benguela hake</name>
    <name type="synonym">Merluccius cadenati</name>
    <dbReference type="NCBI Taxonomy" id="89951"/>
    <lineage>
        <taxon>Eukaryota</taxon>
        <taxon>Metazoa</taxon>
        <taxon>Chordata</taxon>
        <taxon>Craniata</taxon>
        <taxon>Vertebrata</taxon>
        <taxon>Euteleostomi</taxon>
        <taxon>Actinopterygii</taxon>
        <taxon>Neopterygii</taxon>
        <taxon>Teleostei</taxon>
        <taxon>Neoteleostei</taxon>
        <taxon>Acanthomorphata</taxon>
        <taxon>Zeiogadaria</taxon>
        <taxon>Gadariae</taxon>
        <taxon>Gadiformes</taxon>
        <taxon>Gadoidei</taxon>
        <taxon>Merlucciidae</taxon>
        <taxon>Merluccius</taxon>
    </lineage>
</organism>
<comment type="caution">
    <text evidence="2">The sequence shown here is derived from an EMBL/GenBank/DDBJ whole genome shotgun (WGS) entry which is preliminary data.</text>
</comment>
<feature type="compositionally biased region" description="Polar residues" evidence="1">
    <location>
        <begin position="77"/>
        <end position="91"/>
    </location>
</feature>
<accession>A0AA47PAJ1</accession>
<dbReference type="Proteomes" id="UP001174136">
    <property type="component" value="Unassembled WGS sequence"/>
</dbReference>
<gene>
    <name evidence="2" type="primary">ARNTL2_3</name>
    <name evidence="2" type="ORF">N1851_006226</name>
</gene>
<dbReference type="AlphaFoldDB" id="A0AA47PAJ1"/>
<proteinExistence type="predicted"/>
<name>A0AA47PAJ1_MERPO</name>
<reference evidence="2" key="1">
    <citation type="journal article" date="2023" name="Front. Mar. Sci.">
        <title>A new Merluccius polli reference genome to investigate the effects of global change in West African waters.</title>
        <authorList>
            <person name="Mateo J.L."/>
            <person name="Blanco-Fernandez C."/>
            <person name="Garcia-Vazquez E."/>
            <person name="Machado-Schiaffino G."/>
        </authorList>
    </citation>
    <scope>NUCLEOTIDE SEQUENCE</scope>
    <source>
        <strain evidence="2">C29</strain>
        <tissue evidence="2">Fin</tissue>
    </source>
</reference>
<feature type="compositionally biased region" description="Polar residues" evidence="1">
    <location>
        <begin position="112"/>
        <end position="129"/>
    </location>
</feature>
<keyword evidence="2" id="KW-0675">Receptor</keyword>
<sequence>MIPYLSFHSFFQFNYFLIYFLEDGKKSLPIIPGMSCSASTMIYAGSIGTQIANELLDYNRINSSPSSGNASPFSLMQDKSPQSLSQVSANMSHGEVADMEVPGRLSSEDEQQGTSLSGGESLMGENSQLDLEGPGLGGLTSDEAAMAVIMSLLETDANLGDSVDFEEMHWSL</sequence>
<feature type="region of interest" description="Disordered" evidence="1">
    <location>
        <begin position="69"/>
        <end position="91"/>
    </location>
</feature>